<evidence type="ECO:0000313" key="1">
    <source>
        <dbReference type="EMBL" id="CAA6803205.1"/>
    </source>
</evidence>
<sequence length="205" mass="23697">MIYRILMVLLATLWLAGCGPVKFDNVQMEQGERPVATKLTEEQKKSISGLKQALLRLSPNVSEQEATILAHDSVVYSMVLANKYKLTYPPLWHNVLVNSKKRPRGLCYHWQRDLMTHFRKKKLQTFDLKEGVAYEKDYWREHNTMVVTAKGQSFDSGVVIDPWRNSGILAWAPVTNDKYPWKLRVWKDQPVKKVSKADERVPAAN</sequence>
<protein>
    <recommendedName>
        <fullName evidence="2">Lipoprotein</fullName>
    </recommendedName>
</protein>
<dbReference type="EMBL" id="CACVAY010000014">
    <property type="protein sequence ID" value="CAA6803205.1"/>
    <property type="molecule type" value="Genomic_DNA"/>
</dbReference>
<evidence type="ECO:0008006" key="2">
    <source>
        <dbReference type="Google" id="ProtNLM"/>
    </source>
</evidence>
<reference evidence="1" key="1">
    <citation type="submission" date="2020-01" db="EMBL/GenBank/DDBJ databases">
        <authorList>
            <person name="Meier V. D."/>
            <person name="Meier V D."/>
        </authorList>
    </citation>
    <scope>NUCLEOTIDE SEQUENCE</scope>
    <source>
        <strain evidence="1">HLG_WM_MAG_07</strain>
    </source>
</reference>
<dbReference type="PROSITE" id="PS51257">
    <property type="entry name" value="PROKAR_LIPOPROTEIN"/>
    <property type="match status" value="1"/>
</dbReference>
<gene>
    <name evidence="1" type="ORF">HELGO_WM30138</name>
</gene>
<organism evidence="1">
    <name type="scientific">uncultured Thiotrichaceae bacterium</name>
    <dbReference type="NCBI Taxonomy" id="298394"/>
    <lineage>
        <taxon>Bacteria</taxon>
        <taxon>Pseudomonadati</taxon>
        <taxon>Pseudomonadota</taxon>
        <taxon>Gammaproteobacteria</taxon>
        <taxon>Thiotrichales</taxon>
        <taxon>Thiotrichaceae</taxon>
        <taxon>environmental samples</taxon>
    </lineage>
</organism>
<accession>A0A6S6SJW4</accession>
<proteinExistence type="predicted"/>
<name>A0A6S6SJW4_9GAMM</name>
<dbReference type="AlphaFoldDB" id="A0A6S6SJW4"/>